<dbReference type="KEGG" id="pns:A9D12_07210"/>
<evidence type="ECO:0000313" key="2">
    <source>
        <dbReference type="Proteomes" id="UP000078263"/>
    </source>
</evidence>
<keyword evidence="2" id="KW-1185">Reference proteome</keyword>
<organism evidence="1 2">
    <name type="scientific">Erythrobacter neustonensis</name>
    <dbReference type="NCBI Taxonomy" id="1112"/>
    <lineage>
        <taxon>Bacteria</taxon>
        <taxon>Pseudomonadati</taxon>
        <taxon>Pseudomonadota</taxon>
        <taxon>Alphaproteobacteria</taxon>
        <taxon>Sphingomonadales</taxon>
        <taxon>Erythrobacteraceae</taxon>
        <taxon>Erythrobacter/Porphyrobacter group</taxon>
        <taxon>Erythrobacter</taxon>
    </lineage>
</organism>
<protein>
    <submittedName>
        <fullName evidence="1">Uncharacterized protein</fullName>
    </submittedName>
</protein>
<dbReference type="EMBL" id="CP016033">
    <property type="protein sequence ID" value="ANK12765.1"/>
    <property type="molecule type" value="Genomic_DNA"/>
</dbReference>
<accession>A0A192D3S5</accession>
<sequence length="248" mass="27641">MTMNLDETPRQYGLSDLPLLEVATRSSAYLQYLTFGVDLSHEENAEFRALAASELLDRIEEEAESVETLMGLGHDGEEFSINIMGWGPIYFVDAGELDRIGYFLTPDDARIEAVHIAECFPLSDADEAAPIPTKQPRSRATIRAWYTHDLIAANGHLDQPSGDIEMLVSALNLQRIRAGEVLDLAGPWADPFEDRLEGAVWRFNMRGPGSASIWLYGGEDEEPEIYEVTSMQFGNDPTVYPAPPIFQE</sequence>
<proteinExistence type="predicted"/>
<evidence type="ECO:0000313" key="1">
    <source>
        <dbReference type="EMBL" id="ANK12765.1"/>
    </source>
</evidence>
<dbReference type="RefSeq" id="WP_068350675.1">
    <property type="nucleotide sequence ID" value="NZ_CP016033.1"/>
</dbReference>
<gene>
    <name evidence="1" type="ORF">A9D12_07210</name>
</gene>
<name>A0A192D3S5_9SPHN</name>
<reference evidence="1 2" key="1">
    <citation type="submission" date="2016-05" db="EMBL/GenBank/DDBJ databases">
        <title>Compelete Genome Sequence of Bacteriochlorophyll-Synthesizing Bacterium Porphyrobacter neustonensis DSM 9434.</title>
        <authorList>
            <person name="Shi X.-L."/>
            <person name="Wu Y.-H."/>
            <person name="Cheng H."/>
            <person name="Xu L."/>
            <person name="Zhang X.-Q."/>
            <person name="Wang C.-S."/>
            <person name="Xu X.-W."/>
        </authorList>
    </citation>
    <scope>NUCLEOTIDE SEQUENCE [LARGE SCALE GENOMIC DNA]</scope>
    <source>
        <strain evidence="1 2">DSM 9434</strain>
    </source>
</reference>
<dbReference type="AlphaFoldDB" id="A0A192D3S5"/>
<dbReference type="Proteomes" id="UP000078263">
    <property type="component" value="Chromosome"/>
</dbReference>